<evidence type="ECO:0000256" key="1">
    <source>
        <dbReference type="SAM" id="MobiDB-lite"/>
    </source>
</evidence>
<name>A0AAD9P1H1_RIDPI</name>
<gene>
    <name evidence="2" type="ORF">NP493_202g02022</name>
</gene>
<comment type="caution">
    <text evidence="2">The sequence shown here is derived from an EMBL/GenBank/DDBJ whole genome shotgun (WGS) entry which is preliminary data.</text>
</comment>
<feature type="compositionally biased region" description="Polar residues" evidence="1">
    <location>
        <begin position="140"/>
        <end position="153"/>
    </location>
</feature>
<reference evidence="2" key="1">
    <citation type="journal article" date="2023" name="Mol. Biol. Evol.">
        <title>Third-Generation Sequencing Reveals the Adaptive Role of the Epigenome in Three Deep-Sea Polychaetes.</title>
        <authorList>
            <person name="Perez M."/>
            <person name="Aroh O."/>
            <person name="Sun Y."/>
            <person name="Lan Y."/>
            <person name="Juniper S.K."/>
            <person name="Young C.R."/>
            <person name="Angers B."/>
            <person name="Qian P.Y."/>
        </authorList>
    </citation>
    <scope>NUCLEOTIDE SEQUENCE</scope>
    <source>
        <strain evidence="2">R07B-5</strain>
    </source>
</reference>
<feature type="compositionally biased region" description="Polar residues" evidence="1">
    <location>
        <begin position="74"/>
        <end position="97"/>
    </location>
</feature>
<feature type="compositionally biased region" description="Polar residues" evidence="1">
    <location>
        <begin position="10"/>
        <end position="19"/>
    </location>
</feature>
<dbReference type="EMBL" id="JAODUO010000202">
    <property type="protein sequence ID" value="KAK2186383.1"/>
    <property type="molecule type" value="Genomic_DNA"/>
</dbReference>
<keyword evidence="3" id="KW-1185">Reference proteome</keyword>
<evidence type="ECO:0000313" key="3">
    <source>
        <dbReference type="Proteomes" id="UP001209878"/>
    </source>
</evidence>
<dbReference type="Proteomes" id="UP001209878">
    <property type="component" value="Unassembled WGS sequence"/>
</dbReference>
<feature type="region of interest" description="Disordered" evidence="1">
    <location>
        <begin position="1"/>
        <end position="153"/>
    </location>
</feature>
<sequence length="258" mass="28381">MRSPDKHSLDTQNGLTTHSVEAPNGLTDRQYVGTQNGPLRSPEMHVLDIQNGAARSVDRNSTDSPKVTMRGMNKQGSVDTQNGSPKTPTSQNSSGGHTSRRKFLRGLFKRRRSSTREKNSGRTMSPRAAHSQPDVRMCSPTYTPQYEPSYSPQLTPTYSPRHTPLRTALPDLEGVNAPRVHELSESPPGRSFCGMTTCGGSVQSLDITPNFSSDVAVINPSVSITHFSNTLFLFEDMVLSCLLLINYLINKTLINIFC</sequence>
<evidence type="ECO:0000313" key="2">
    <source>
        <dbReference type="EMBL" id="KAK2186383.1"/>
    </source>
</evidence>
<protein>
    <submittedName>
        <fullName evidence="2">Uncharacterized protein</fullName>
    </submittedName>
</protein>
<dbReference type="AlphaFoldDB" id="A0AAD9P1H1"/>
<feature type="compositionally biased region" description="Basic residues" evidence="1">
    <location>
        <begin position="98"/>
        <end position="113"/>
    </location>
</feature>
<organism evidence="2 3">
    <name type="scientific">Ridgeia piscesae</name>
    <name type="common">Tubeworm</name>
    <dbReference type="NCBI Taxonomy" id="27915"/>
    <lineage>
        <taxon>Eukaryota</taxon>
        <taxon>Metazoa</taxon>
        <taxon>Spiralia</taxon>
        <taxon>Lophotrochozoa</taxon>
        <taxon>Annelida</taxon>
        <taxon>Polychaeta</taxon>
        <taxon>Sedentaria</taxon>
        <taxon>Canalipalpata</taxon>
        <taxon>Sabellida</taxon>
        <taxon>Siboglinidae</taxon>
        <taxon>Ridgeia</taxon>
    </lineage>
</organism>
<proteinExistence type="predicted"/>
<accession>A0AAD9P1H1</accession>